<keyword evidence="1" id="KW-0805">Transcription regulation</keyword>
<dbReference type="PANTHER" id="PTHR46796">
    <property type="entry name" value="HTH-TYPE TRANSCRIPTIONAL ACTIVATOR RHAS-RELATED"/>
    <property type="match status" value="1"/>
</dbReference>
<organism evidence="5 6">
    <name type="scientific">Streptomyces gibsoniae</name>
    <dbReference type="NCBI Taxonomy" id="3075529"/>
    <lineage>
        <taxon>Bacteria</taxon>
        <taxon>Bacillati</taxon>
        <taxon>Actinomycetota</taxon>
        <taxon>Actinomycetes</taxon>
        <taxon>Kitasatosporales</taxon>
        <taxon>Streptomycetaceae</taxon>
        <taxon>Streptomyces</taxon>
    </lineage>
</organism>
<evidence type="ECO:0000256" key="3">
    <source>
        <dbReference type="ARBA" id="ARBA00023163"/>
    </source>
</evidence>
<dbReference type="Proteomes" id="UP001183809">
    <property type="component" value="Unassembled WGS sequence"/>
</dbReference>
<dbReference type="Pfam" id="PF14525">
    <property type="entry name" value="AraC_binding_2"/>
    <property type="match status" value="1"/>
</dbReference>
<evidence type="ECO:0000313" key="5">
    <source>
        <dbReference type="EMBL" id="MDT0468140.1"/>
    </source>
</evidence>
<dbReference type="InterPro" id="IPR020449">
    <property type="entry name" value="Tscrpt_reg_AraC-type_HTH"/>
</dbReference>
<accession>A0ABU2U4I9</accession>
<protein>
    <submittedName>
        <fullName evidence="5">Helix-turn-helix domain-containing protein</fullName>
    </submittedName>
</protein>
<dbReference type="PRINTS" id="PR00032">
    <property type="entry name" value="HTHARAC"/>
</dbReference>
<dbReference type="PANTHER" id="PTHR46796:SF6">
    <property type="entry name" value="ARAC SUBFAMILY"/>
    <property type="match status" value="1"/>
</dbReference>
<sequence length="319" mass="35294">MATTTWTTETVPLRDRAEALRQTIRQQVVPVELVLPRLPERVHADVAITNIGSLQVSSVQANPATVHRTATLAKADDEPVLFISLQVSGESTVIQDGRSAVLRPGNIAFYDTRRPYTLLFDRGVDMHFFRVPVRDIALPDEVLGQAVARTLGAEGAVSGVATGYLARLAETRDLLDATAARLLAAPSMELIRATIAAESDKPSLAVGTLHETLRVRILEYMRTHLAERDLTPARVAAAHHISVRHLYSVLARSGVGFGEWVRTQRLDACRRDLSRIPPTTETIADLAHRWGFKSPSHFSRAFKAAYGLPPQTWRELRHR</sequence>
<dbReference type="Pfam" id="PF12833">
    <property type="entry name" value="HTH_18"/>
    <property type="match status" value="1"/>
</dbReference>
<reference evidence="6" key="1">
    <citation type="submission" date="2023-07" db="EMBL/GenBank/DDBJ databases">
        <title>30 novel species of actinomycetes from the DSMZ collection.</title>
        <authorList>
            <person name="Nouioui I."/>
        </authorList>
    </citation>
    <scope>NUCLEOTIDE SEQUENCE [LARGE SCALE GENOMIC DNA]</scope>
    <source>
        <strain evidence="6">DSM 41699</strain>
    </source>
</reference>
<keyword evidence="6" id="KW-1185">Reference proteome</keyword>
<dbReference type="PROSITE" id="PS01124">
    <property type="entry name" value="HTH_ARAC_FAMILY_2"/>
    <property type="match status" value="1"/>
</dbReference>
<dbReference type="Gene3D" id="1.10.10.60">
    <property type="entry name" value="Homeodomain-like"/>
    <property type="match status" value="1"/>
</dbReference>
<dbReference type="RefSeq" id="WP_311699586.1">
    <property type="nucleotide sequence ID" value="NZ_JAVREY010000067.1"/>
</dbReference>
<dbReference type="InterPro" id="IPR035418">
    <property type="entry name" value="AraC-bd_2"/>
</dbReference>
<dbReference type="SUPFAM" id="SSF46689">
    <property type="entry name" value="Homeodomain-like"/>
    <property type="match status" value="1"/>
</dbReference>
<dbReference type="SMART" id="SM00342">
    <property type="entry name" value="HTH_ARAC"/>
    <property type="match status" value="1"/>
</dbReference>
<keyword evidence="3" id="KW-0804">Transcription</keyword>
<name>A0ABU2U4I9_9ACTN</name>
<comment type="caution">
    <text evidence="5">The sequence shown here is derived from an EMBL/GenBank/DDBJ whole genome shotgun (WGS) entry which is preliminary data.</text>
</comment>
<dbReference type="InterPro" id="IPR018060">
    <property type="entry name" value="HTH_AraC"/>
</dbReference>
<proteinExistence type="predicted"/>
<evidence type="ECO:0000256" key="2">
    <source>
        <dbReference type="ARBA" id="ARBA00023125"/>
    </source>
</evidence>
<dbReference type="InterPro" id="IPR009057">
    <property type="entry name" value="Homeodomain-like_sf"/>
</dbReference>
<feature type="domain" description="HTH araC/xylS-type" evidence="4">
    <location>
        <begin position="215"/>
        <end position="316"/>
    </location>
</feature>
<evidence type="ECO:0000256" key="1">
    <source>
        <dbReference type="ARBA" id="ARBA00023015"/>
    </source>
</evidence>
<evidence type="ECO:0000313" key="6">
    <source>
        <dbReference type="Proteomes" id="UP001183809"/>
    </source>
</evidence>
<evidence type="ECO:0000259" key="4">
    <source>
        <dbReference type="PROSITE" id="PS01124"/>
    </source>
</evidence>
<dbReference type="EMBL" id="JAVREY010000067">
    <property type="protein sequence ID" value="MDT0468140.1"/>
    <property type="molecule type" value="Genomic_DNA"/>
</dbReference>
<dbReference type="InterPro" id="IPR050204">
    <property type="entry name" value="AraC_XylS_family_regulators"/>
</dbReference>
<gene>
    <name evidence="5" type="ORF">RM764_35005</name>
</gene>
<keyword evidence="2" id="KW-0238">DNA-binding</keyword>